<dbReference type="Proteomes" id="UP001459277">
    <property type="component" value="Unassembled WGS sequence"/>
</dbReference>
<accession>A0AAW2CI76</accession>
<sequence>MTLTLDIGRQKAKLRTHSKSVTLERASSQDVDEVDQETHEASTQDVQPVVRVTRWSSKYLDIWDLPDEEEIEVELNSDH</sequence>
<proteinExistence type="predicted"/>
<gene>
    <name evidence="2" type="ORF">SO802_021386</name>
</gene>
<dbReference type="AlphaFoldDB" id="A0AAW2CI76"/>
<feature type="region of interest" description="Disordered" evidence="1">
    <location>
        <begin position="16"/>
        <end position="45"/>
    </location>
</feature>
<name>A0AAW2CI76_9ROSI</name>
<organism evidence="2 3">
    <name type="scientific">Lithocarpus litseifolius</name>
    <dbReference type="NCBI Taxonomy" id="425828"/>
    <lineage>
        <taxon>Eukaryota</taxon>
        <taxon>Viridiplantae</taxon>
        <taxon>Streptophyta</taxon>
        <taxon>Embryophyta</taxon>
        <taxon>Tracheophyta</taxon>
        <taxon>Spermatophyta</taxon>
        <taxon>Magnoliopsida</taxon>
        <taxon>eudicotyledons</taxon>
        <taxon>Gunneridae</taxon>
        <taxon>Pentapetalae</taxon>
        <taxon>rosids</taxon>
        <taxon>fabids</taxon>
        <taxon>Fagales</taxon>
        <taxon>Fagaceae</taxon>
        <taxon>Lithocarpus</taxon>
    </lineage>
</organism>
<comment type="caution">
    <text evidence="2">The sequence shown here is derived from an EMBL/GenBank/DDBJ whole genome shotgun (WGS) entry which is preliminary data.</text>
</comment>
<dbReference type="EMBL" id="JAZDWU010000007">
    <property type="protein sequence ID" value="KAK9996700.1"/>
    <property type="molecule type" value="Genomic_DNA"/>
</dbReference>
<evidence type="ECO:0000256" key="1">
    <source>
        <dbReference type="SAM" id="MobiDB-lite"/>
    </source>
</evidence>
<feature type="compositionally biased region" description="Polar residues" evidence="1">
    <location>
        <begin position="19"/>
        <end position="29"/>
    </location>
</feature>
<protein>
    <submittedName>
        <fullName evidence="2">Uncharacterized protein</fullName>
    </submittedName>
</protein>
<keyword evidence="3" id="KW-1185">Reference proteome</keyword>
<evidence type="ECO:0000313" key="3">
    <source>
        <dbReference type="Proteomes" id="UP001459277"/>
    </source>
</evidence>
<reference evidence="2 3" key="1">
    <citation type="submission" date="2024-01" db="EMBL/GenBank/DDBJ databases">
        <title>A telomere-to-telomere, gap-free genome of sweet tea (Lithocarpus litseifolius).</title>
        <authorList>
            <person name="Zhou J."/>
        </authorList>
    </citation>
    <scope>NUCLEOTIDE SEQUENCE [LARGE SCALE GENOMIC DNA]</scope>
    <source>
        <strain evidence="2">Zhou-2022a</strain>
        <tissue evidence="2">Leaf</tissue>
    </source>
</reference>
<evidence type="ECO:0000313" key="2">
    <source>
        <dbReference type="EMBL" id="KAK9996700.1"/>
    </source>
</evidence>